<keyword evidence="3" id="KW-1185">Reference proteome</keyword>
<dbReference type="RefSeq" id="WP_013897366.1">
    <property type="nucleotide sequence ID" value="NC_015676.1"/>
</dbReference>
<proteinExistence type="predicted"/>
<feature type="transmembrane region" description="Helical" evidence="1">
    <location>
        <begin position="12"/>
        <end position="35"/>
    </location>
</feature>
<dbReference type="GeneID" id="10821638"/>
<dbReference type="Proteomes" id="UP000006622">
    <property type="component" value="Chromosome"/>
</dbReference>
<evidence type="ECO:0000313" key="2">
    <source>
        <dbReference type="EMBL" id="AEH59927.1"/>
    </source>
</evidence>
<dbReference type="KEGG" id="mzh:Mzhil_0046"/>
<accession>F7XMK1</accession>
<evidence type="ECO:0008006" key="4">
    <source>
        <dbReference type="Google" id="ProtNLM"/>
    </source>
</evidence>
<dbReference type="AlphaFoldDB" id="F7XMK1"/>
<keyword evidence="1" id="KW-1133">Transmembrane helix</keyword>
<dbReference type="OrthoDB" id="136107at2157"/>
<dbReference type="HOGENOM" id="CLU_1891477_0_0_2"/>
<evidence type="ECO:0000256" key="1">
    <source>
        <dbReference type="SAM" id="Phobius"/>
    </source>
</evidence>
<reference evidence="2 3" key="1">
    <citation type="submission" date="2010-07" db="EMBL/GenBank/DDBJ databases">
        <title>The complete genome of Methanosalsum zhilinae DSM 4017.</title>
        <authorList>
            <consortium name="US DOE Joint Genome Institute (JGI-PGF)"/>
            <person name="Lucas S."/>
            <person name="Copeland A."/>
            <person name="Lapidus A."/>
            <person name="Glavina del Rio T."/>
            <person name="Dalin E."/>
            <person name="Tice H."/>
            <person name="Bruce D."/>
            <person name="Goodwin L."/>
            <person name="Pitluck S."/>
            <person name="Kyrpides N."/>
            <person name="Mavromatis K."/>
            <person name="Ovchinnikova G."/>
            <person name="Daligault H."/>
            <person name="Detter J.C."/>
            <person name="Han C."/>
            <person name="Tapia R."/>
            <person name="Larimer F."/>
            <person name="Land M."/>
            <person name="Hauser L."/>
            <person name="Markowitz V."/>
            <person name="Cheng J.-F."/>
            <person name="Hugenholtz P."/>
            <person name="Woyke T."/>
            <person name="Wu D."/>
            <person name="Spring S."/>
            <person name="Schueler E."/>
            <person name="Brambilla E."/>
            <person name="Klenk H.-P."/>
            <person name="Eisen J.A."/>
        </authorList>
    </citation>
    <scope>NUCLEOTIDE SEQUENCE [LARGE SCALE GENOMIC DNA]</scope>
    <source>
        <strain evidence="3">DSM 4017 / NBRC 107636 / OCM 62 / WeN5</strain>
    </source>
</reference>
<sequence length="146" mass="16130">MSILRDDRASIGLPMRMVVLTTIGLIGLFAIIGTINQMPVPPQPMYAIADTSYIELQEGMQDPELVIHVYGYDDIPVSGASVVVWDPSKENAYTDVTCHDGKAHISMNSVMPAIGNNQGYISIKVMADGYVTFEDKYFVKVLDQRE</sequence>
<keyword evidence="1" id="KW-0812">Transmembrane</keyword>
<keyword evidence="1" id="KW-0472">Membrane</keyword>
<evidence type="ECO:0000313" key="3">
    <source>
        <dbReference type="Proteomes" id="UP000006622"/>
    </source>
</evidence>
<protein>
    <recommendedName>
        <fullName evidence="4">Carboxypeptidase regulatory-like domain-containing protein</fullName>
    </recommendedName>
</protein>
<name>F7XMK1_METZD</name>
<organism evidence="2 3">
    <name type="scientific">Methanosalsum zhilinae (strain DSM 4017 / NBRC 107636 / OCM 62 / WeN5)</name>
    <name type="common">Methanohalophilus zhilinae</name>
    <dbReference type="NCBI Taxonomy" id="679901"/>
    <lineage>
        <taxon>Archaea</taxon>
        <taxon>Methanobacteriati</taxon>
        <taxon>Methanobacteriota</taxon>
        <taxon>Stenosarchaea group</taxon>
        <taxon>Methanomicrobia</taxon>
        <taxon>Methanosarcinales</taxon>
        <taxon>Methanosarcinaceae</taxon>
        <taxon>Methanosalsum</taxon>
    </lineage>
</organism>
<dbReference type="EMBL" id="CP002101">
    <property type="protein sequence ID" value="AEH59927.1"/>
    <property type="molecule type" value="Genomic_DNA"/>
</dbReference>
<dbReference type="STRING" id="679901.Mzhil_0046"/>
<gene>
    <name evidence="2" type="ordered locus">Mzhil_0046</name>
</gene>